<name>A0A679K3V6_9HYPH</name>
<geneLocation type="plasmid" evidence="2">
    <name>1</name>
</geneLocation>
<dbReference type="EMBL" id="LR743510">
    <property type="protein sequence ID" value="CAA2138762.1"/>
    <property type="molecule type" value="Genomic_DNA"/>
</dbReference>
<proteinExistence type="predicted"/>
<gene>
    <name evidence="2" type="ORF">MBLL_01303</name>
</gene>
<dbReference type="RefSeq" id="WP_339159848.1">
    <property type="nucleotide sequence ID" value="NZ_LR743510.1"/>
</dbReference>
<reference evidence="2" key="1">
    <citation type="submission" date="2019-12" db="EMBL/GenBank/DDBJ databases">
        <authorList>
            <person name="Cremers G."/>
        </authorList>
    </citation>
    <scope>NUCLEOTIDE SEQUENCE</scope>
    <source>
        <strain evidence="2">Mbul2</strain>
        <plasmid evidence="2">1</plasmid>
    </source>
</reference>
<feature type="compositionally biased region" description="Basic and acidic residues" evidence="1">
    <location>
        <begin position="63"/>
        <end position="72"/>
    </location>
</feature>
<feature type="region of interest" description="Disordered" evidence="1">
    <location>
        <begin position="40"/>
        <end position="72"/>
    </location>
</feature>
<protein>
    <submittedName>
        <fullName evidence="2">Uncharacterized protein</fullName>
    </submittedName>
</protein>
<organism evidence="2">
    <name type="scientific">Methylobacterium bullatum</name>
    <dbReference type="NCBI Taxonomy" id="570505"/>
    <lineage>
        <taxon>Bacteria</taxon>
        <taxon>Pseudomonadati</taxon>
        <taxon>Pseudomonadota</taxon>
        <taxon>Alphaproteobacteria</taxon>
        <taxon>Hyphomicrobiales</taxon>
        <taxon>Methylobacteriaceae</taxon>
        <taxon>Methylobacterium</taxon>
    </lineage>
</organism>
<evidence type="ECO:0000313" key="2">
    <source>
        <dbReference type="EMBL" id="CAA2138762.1"/>
    </source>
</evidence>
<keyword evidence="2" id="KW-0614">Plasmid</keyword>
<accession>A0A679K3V6</accession>
<evidence type="ECO:0000256" key="1">
    <source>
        <dbReference type="SAM" id="MobiDB-lite"/>
    </source>
</evidence>
<sequence>MATSFKGLYLCLPKQPRPAHVQVQDAEQAEIKLPLEEYEARGGQPPWQSLPWEGEVALAPDTAGKDIPETSM</sequence>
<dbReference type="AlphaFoldDB" id="A0A679K3V6"/>